<dbReference type="SUPFAM" id="SSF53448">
    <property type="entry name" value="Nucleotide-diphospho-sugar transferases"/>
    <property type="match status" value="1"/>
</dbReference>
<evidence type="ECO:0000256" key="2">
    <source>
        <dbReference type="ARBA" id="ARBA00022676"/>
    </source>
</evidence>
<dbReference type="InterPro" id="IPR029044">
    <property type="entry name" value="Nucleotide-diphossugar_trans"/>
</dbReference>
<evidence type="ECO:0000256" key="1">
    <source>
        <dbReference type="ARBA" id="ARBA00006739"/>
    </source>
</evidence>
<feature type="domain" description="Glycosyltransferase 2-like" evidence="4">
    <location>
        <begin position="10"/>
        <end position="131"/>
    </location>
</feature>
<name>A0A2Z6GBN8_9PROT</name>
<evidence type="ECO:0000259" key="4">
    <source>
        <dbReference type="Pfam" id="PF00535"/>
    </source>
</evidence>
<evidence type="ECO:0000256" key="3">
    <source>
        <dbReference type="ARBA" id="ARBA00022679"/>
    </source>
</evidence>
<dbReference type="KEGG" id="fam:OYT1_ch1477"/>
<keyword evidence="3 5" id="KW-0808">Transferase</keyword>
<dbReference type="Gene3D" id="3.90.550.10">
    <property type="entry name" value="Spore Coat Polysaccharide Biosynthesis Protein SpsA, Chain A"/>
    <property type="match status" value="1"/>
</dbReference>
<evidence type="ECO:0000313" key="6">
    <source>
        <dbReference type="Proteomes" id="UP000033070"/>
    </source>
</evidence>
<evidence type="ECO:0000313" key="5">
    <source>
        <dbReference type="EMBL" id="BBE51031.1"/>
    </source>
</evidence>
<reference evidence="5 6" key="1">
    <citation type="submission" date="2018-06" db="EMBL/GenBank/DDBJ databases">
        <title>OYT1 Genome Sequencing.</title>
        <authorList>
            <person name="Kato S."/>
            <person name="Itoh T."/>
            <person name="Ohkuma M."/>
        </authorList>
    </citation>
    <scope>NUCLEOTIDE SEQUENCE [LARGE SCALE GENOMIC DNA]</scope>
    <source>
        <strain evidence="5 6">OYT1</strain>
    </source>
</reference>
<keyword evidence="6" id="KW-1185">Reference proteome</keyword>
<dbReference type="EMBL" id="AP018738">
    <property type="protein sequence ID" value="BBE51031.1"/>
    <property type="molecule type" value="Genomic_DNA"/>
</dbReference>
<protein>
    <submittedName>
        <fullName evidence="5">N-acetylglucosaminyl-diphospho-decaprenol L-rhamnosyltransferase</fullName>
    </submittedName>
</protein>
<sequence>MKVKRVASLISCHNRKAKTLACLNALFQNTLSEGFSLDVFLVDDGSTDGTELAVRERYPQVTVIKGDGNLFWNGGMRVAFDAAIDKGFDYYLWLNDDTLLYPTALKSLLFTSVQLTTSVNKGVIVVGSTHDEVSGRLSYGGVVRPSKWRPTAFKLIAPSETPVQCEAMNGNCVLIPHEVASAIGGMEPAFAHAMGDLDYGLRANYAGFSSWVMPGYVGTCSNNPATGSFNDASLPVSIRLKKMLSPKGLPLNSWRVFTQRHAGVLWPIYWAWPYLKVIVKGLLKK</sequence>
<keyword evidence="2" id="KW-0328">Glycosyltransferase</keyword>
<dbReference type="GO" id="GO:0016757">
    <property type="term" value="F:glycosyltransferase activity"/>
    <property type="evidence" value="ECO:0007669"/>
    <property type="project" value="UniProtKB-KW"/>
</dbReference>
<dbReference type="RefSeq" id="WP_062627597.1">
    <property type="nucleotide sequence ID" value="NZ_AP018738.1"/>
</dbReference>
<dbReference type="PANTHER" id="PTHR43179:SF12">
    <property type="entry name" value="GALACTOFURANOSYLTRANSFERASE GLFT2"/>
    <property type="match status" value="1"/>
</dbReference>
<organism evidence="5 6">
    <name type="scientific">Ferriphaselus amnicola</name>
    <dbReference type="NCBI Taxonomy" id="1188319"/>
    <lineage>
        <taxon>Bacteria</taxon>
        <taxon>Pseudomonadati</taxon>
        <taxon>Pseudomonadota</taxon>
        <taxon>Betaproteobacteria</taxon>
        <taxon>Nitrosomonadales</taxon>
        <taxon>Gallionellaceae</taxon>
        <taxon>Ferriphaselus</taxon>
    </lineage>
</organism>
<dbReference type="STRING" id="1188319.OYT1_02501"/>
<accession>A0A2Z6GBN8</accession>
<dbReference type="Proteomes" id="UP000033070">
    <property type="component" value="Chromosome"/>
</dbReference>
<gene>
    <name evidence="5" type="ORF">OYT1_ch1477</name>
</gene>
<comment type="similarity">
    <text evidence="1">Belongs to the glycosyltransferase 2 family.</text>
</comment>
<dbReference type="AlphaFoldDB" id="A0A2Z6GBN8"/>
<dbReference type="OrthoDB" id="9806824at2"/>
<dbReference type="Pfam" id="PF00535">
    <property type="entry name" value="Glycos_transf_2"/>
    <property type="match status" value="1"/>
</dbReference>
<dbReference type="PANTHER" id="PTHR43179">
    <property type="entry name" value="RHAMNOSYLTRANSFERASE WBBL"/>
    <property type="match status" value="1"/>
</dbReference>
<proteinExistence type="inferred from homology"/>
<dbReference type="InterPro" id="IPR001173">
    <property type="entry name" value="Glyco_trans_2-like"/>
</dbReference>